<dbReference type="GeneID" id="115395805"/>
<dbReference type="PROSITE" id="PS51720">
    <property type="entry name" value="G_AIG1"/>
    <property type="match status" value="1"/>
</dbReference>
<evidence type="ECO:0000256" key="2">
    <source>
        <dbReference type="ARBA" id="ARBA00022741"/>
    </source>
</evidence>
<protein>
    <submittedName>
        <fullName evidence="5">GTPase IMAP family member 9-like</fullName>
    </submittedName>
</protein>
<comment type="similarity">
    <text evidence="1">Belongs to the TRAFAC class TrmE-Era-EngA-EngB-Septin-like GTPase superfamily. AIG1/Toc34/Toc159-like paraseptin GTPase family. IAN subfamily.</text>
</comment>
<dbReference type="CDD" id="cd01852">
    <property type="entry name" value="AIG1"/>
    <property type="match status" value="1"/>
</dbReference>
<evidence type="ECO:0000313" key="6">
    <source>
        <dbReference type="Proteomes" id="UP000472267"/>
    </source>
</evidence>
<accession>A0A672FUR9</accession>
<dbReference type="Gene3D" id="3.40.50.300">
    <property type="entry name" value="P-loop containing nucleotide triphosphate hydrolases"/>
    <property type="match status" value="1"/>
</dbReference>
<keyword evidence="3" id="KW-0342">GTP-binding</keyword>
<dbReference type="InterPro" id="IPR006703">
    <property type="entry name" value="G_AIG1"/>
</dbReference>
<reference evidence="5" key="1">
    <citation type="submission" date="2019-06" db="EMBL/GenBank/DDBJ databases">
        <authorList>
            <consortium name="Wellcome Sanger Institute Data Sharing"/>
        </authorList>
    </citation>
    <scope>NUCLEOTIDE SEQUENCE [LARGE SCALE GENOMIC DNA]</scope>
</reference>
<dbReference type="Ensembl" id="ENSSFAT00005010197.1">
    <property type="protein sequence ID" value="ENSSFAP00005009752.1"/>
    <property type="gene ID" value="ENSSFAG00005005554.1"/>
</dbReference>
<dbReference type="AlphaFoldDB" id="A0A672FUR9"/>
<proteinExistence type="inferred from homology"/>
<keyword evidence="6" id="KW-1185">Reference proteome</keyword>
<feature type="domain" description="AIG1-type G" evidence="4">
    <location>
        <begin position="13"/>
        <end position="213"/>
    </location>
</feature>
<dbReference type="PANTHER" id="PTHR10903">
    <property type="entry name" value="GTPASE, IMAP FAMILY MEMBER-RELATED"/>
    <property type="match status" value="1"/>
</dbReference>
<organism evidence="5 6">
    <name type="scientific">Salarias fasciatus</name>
    <name type="common">Jewelled blenny</name>
    <name type="synonym">Blennius fasciatus</name>
    <dbReference type="NCBI Taxonomy" id="181472"/>
    <lineage>
        <taxon>Eukaryota</taxon>
        <taxon>Metazoa</taxon>
        <taxon>Chordata</taxon>
        <taxon>Craniata</taxon>
        <taxon>Vertebrata</taxon>
        <taxon>Euteleostomi</taxon>
        <taxon>Actinopterygii</taxon>
        <taxon>Neopterygii</taxon>
        <taxon>Teleostei</taxon>
        <taxon>Neoteleostei</taxon>
        <taxon>Acanthomorphata</taxon>
        <taxon>Ovalentaria</taxon>
        <taxon>Blenniimorphae</taxon>
        <taxon>Blenniiformes</taxon>
        <taxon>Blennioidei</taxon>
        <taxon>Blenniidae</taxon>
        <taxon>Salariinae</taxon>
        <taxon>Salarias</taxon>
    </lineage>
</organism>
<evidence type="ECO:0000259" key="4">
    <source>
        <dbReference type="PROSITE" id="PS51720"/>
    </source>
</evidence>
<dbReference type="InParanoid" id="A0A672FUR9"/>
<dbReference type="FunFam" id="3.40.50.300:FF:000366">
    <property type="entry name" value="GTPase, IMAP family member 2"/>
    <property type="match status" value="1"/>
</dbReference>
<dbReference type="InterPro" id="IPR045058">
    <property type="entry name" value="GIMA/IAN/Toc"/>
</dbReference>
<dbReference type="Proteomes" id="UP000472267">
    <property type="component" value="Chromosome 10"/>
</dbReference>
<dbReference type="SUPFAM" id="SSF52540">
    <property type="entry name" value="P-loop containing nucleoside triphosphate hydrolases"/>
    <property type="match status" value="1"/>
</dbReference>
<sequence length="302" mass="33113">MASKIASLDCQELLELRMVLVGKTGTGKSSTGNTLLRKKVFDAQMSSAAVTSECKKERAEFEGQSLAVVDTPGLFDTNMTEEEVMREIAKCFSLAAPGPHVFLVVIKPNRFTEEEQQTVKLIQKLFGEKASEYTMVLFTHGDDLEYEGKSIETFISENPNLLKFVRQCHGGYHVFNNRKNDPEQVRELLKKIHLMVQRNGGGCFTNEMLEEAERAIREEMEKLLKENPQIKQLEVRREAENNNSFLTTLLMAFGRAIGSAIGSVGSSAGGAAGAVAGAAVGAAIEAVSKSVADKMKDLCVIQ</sequence>
<evidence type="ECO:0000313" key="5">
    <source>
        <dbReference type="Ensembl" id="ENSSFAP00005009752.1"/>
    </source>
</evidence>
<dbReference type="OMA" id="VKMKACQ"/>
<evidence type="ECO:0000256" key="3">
    <source>
        <dbReference type="ARBA" id="ARBA00023134"/>
    </source>
</evidence>
<dbReference type="GO" id="GO:0005525">
    <property type="term" value="F:GTP binding"/>
    <property type="evidence" value="ECO:0007669"/>
    <property type="project" value="UniProtKB-KW"/>
</dbReference>
<reference evidence="5" key="3">
    <citation type="submission" date="2025-09" db="UniProtKB">
        <authorList>
            <consortium name="Ensembl"/>
        </authorList>
    </citation>
    <scope>IDENTIFICATION</scope>
</reference>
<dbReference type="InterPro" id="IPR027417">
    <property type="entry name" value="P-loop_NTPase"/>
</dbReference>
<name>A0A672FUR9_SALFA</name>
<dbReference type="RefSeq" id="XP_029957320.1">
    <property type="nucleotide sequence ID" value="XM_030101460.1"/>
</dbReference>
<dbReference type="PANTHER" id="PTHR10903:SF186">
    <property type="entry name" value="GTPASE IMAP FAMILY MEMBER 4-LIKE-RELATED"/>
    <property type="match status" value="1"/>
</dbReference>
<gene>
    <name evidence="5" type="primary">LOC115395805</name>
</gene>
<keyword evidence="2" id="KW-0547">Nucleotide-binding</keyword>
<reference evidence="5" key="2">
    <citation type="submission" date="2025-08" db="UniProtKB">
        <authorList>
            <consortium name="Ensembl"/>
        </authorList>
    </citation>
    <scope>IDENTIFICATION</scope>
</reference>
<dbReference type="Pfam" id="PF04548">
    <property type="entry name" value="AIG1"/>
    <property type="match status" value="1"/>
</dbReference>
<evidence type="ECO:0000256" key="1">
    <source>
        <dbReference type="ARBA" id="ARBA00008535"/>
    </source>
</evidence>